<dbReference type="SMART" id="SM00054">
    <property type="entry name" value="EFh"/>
    <property type="match status" value="8"/>
</dbReference>
<feature type="signal peptide" evidence="5">
    <location>
        <begin position="1"/>
        <end position="20"/>
    </location>
</feature>
<dbReference type="PANTHER" id="PTHR10827">
    <property type="entry name" value="RETICULOCALBIN"/>
    <property type="match status" value="1"/>
</dbReference>
<feature type="compositionally biased region" description="Low complexity" evidence="4">
    <location>
        <begin position="118"/>
        <end position="127"/>
    </location>
</feature>
<dbReference type="SUPFAM" id="SSF47473">
    <property type="entry name" value="EF-hand"/>
    <property type="match status" value="3"/>
</dbReference>
<dbReference type="InterPro" id="IPR002048">
    <property type="entry name" value="EF_hand_dom"/>
</dbReference>
<feature type="compositionally biased region" description="Basic and acidic residues" evidence="4">
    <location>
        <begin position="694"/>
        <end position="709"/>
    </location>
</feature>
<name>A0AAD4NMT7_9BILA</name>
<feature type="region of interest" description="Disordered" evidence="4">
    <location>
        <begin position="51"/>
        <end position="217"/>
    </location>
</feature>
<dbReference type="Gene3D" id="1.10.238.10">
    <property type="entry name" value="EF-hand"/>
    <property type="match status" value="5"/>
</dbReference>
<dbReference type="GO" id="GO:0005783">
    <property type="term" value="C:endoplasmic reticulum"/>
    <property type="evidence" value="ECO:0007669"/>
    <property type="project" value="TreeGrafter"/>
</dbReference>
<feature type="domain" description="EF-hand" evidence="6">
    <location>
        <begin position="550"/>
        <end position="585"/>
    </location>
</feature>
<feature type="chain" id="PRO_5041945323" evidence="5">
    <location>
        <begin position="21"/>
        <end position="1316"/>
    </location>
</feature>
<evidence type="ECO:0000256" key="4">
    <source>
        <dbReference type="SAM" id="MobiDB-lite"/>
    </source>
</evidence>
<dbReference type="PROSITE" id="PS50222">
    <property type="entry name" value="EF_HAND_2"/>
    <property type="match status" value="3"/>
</dbReference>
<dbReference type="InterPro" id="IPR018247">
    <property type="entry name" value="EF_Hand_1_Ca_BS"/>
</dbReference>
<protein>
    <submittedName>
        <fullName evidence="7">CBR-CBN-1 protein</fullName>
    </submittedName>
</protein>
<dbReference type="PANTHER" id="PTHR10827:SF98">
    <property type="entry name" value="45 KDA CALCIUM-BINDING PROTEIN"/>
    <property type="match status" value="1"/>
</dbReference>
<feature type="domain" description="EF-hand" evidence="6">
    <location>
        <begin position="340"/>
        <end position="375"/>
    </location>
</feature>
<feature type="compositionally biased region" description="Low complexity" evidence="4">
    <location>
        <begin position="145"/>
        <end position="194"/>
    </location>
</feature>
<dbReference type="GO" id="GO:0005509">
    <property type="term" value="F:calcium ion binding"/>
    <property type="evidence" value="ECO:0007669"/>
    <property type="project" value="InterPro"/>
</dbReference>
<evidence type="ECO:0000256" key="2">
    <source>
        <dbReference type="ARBA" id="ARBA00022737"/>
    </source>
</evidence>
<feature type="compositionally biased region" description="Polar residues" evidence="4">
    <location>
        <begin position="767"/>
        <end position="789"/>
    </location>
</feature>
<accession>A0AAD4NMT7</accession>
<proteinExistence type="predicted"/>
<dbReference type="InterPro" id="IPR011992">
    <property type="entry name" value="EF-hand-dom_pair"/>
</dbReference>
<feature type="compositionally biased region" description="Polar residues" evidence="4">
    <location>
        <begin position="73"/>
        <end position="88"/>
    </location>
</feature>
<dbReference type="Pfam" id="PF13833">
    <property type="entry name" value="EF-hand_8"/>
    <property type="match status" value="1"/>
</dbReference>
<feature type="compositionally biased region" description="Polar residues" evidence="4">
    <location>
        <begin position="128"/>
        <end position="144"/>
    </location>
</feature>
<feature type="region of interest" description="Disordered" evidence="4">
    <location>
        <begin position="646"/>
        <end position="946"/>
    </location>
</feature>
<evidence type="ECO:0000259" key="6">
    <source>
        <dbReference type="PROSITE" id="PS50222"/>
    </source>
</evidence>
<gene>
    <name evidence="7" type="ORF">DdX_01511</name>
</gene>
<evidence type="ECO:0000256" key="5">
    <source>
        <dbReference type="SAM" id="SignalP"/>
    </source>
</evidence>
<dbReference type="Proteomes" id="UP001201812">
    <property type="component" value="Unassembled WGS sequence"/>
</dbReference>
<dbReference type="EMBL" id="JAKKPZ010000001">
    <property type="protein sequence ID" value="KAI1729279.1"/>
    <property type="molecule type" value="Genomic_DNA"/>
</dbReference>
<feature type="compositionally biased region" description="Basic and acidic residues" evidence="4">
    <location>
        <begin position="740"/>
        <end position="763"/>
    </location>
</feature>
<dbReference type="CDD" id="cd00051">
    <property type="entry name" value="EFh"/>
    <property type="match status" value="1"/>
</dbReference>
<organism evidence="7 8">
    <name type="scientific">Ditylenchus destructor</name>
    <dbReference type="NCBI Taxonomy" id="166010"/>
    <lineage>
        <taxon>Eukaryota</taxon>
        <taxon>Metazoa</taxon>
        <taxon>Ecdysozoa</taxon>
        <taxon>Nematoda</taxon>
        <taxon>Chromadorea</taxon>
        <taxon>Rhabditida</taxon>
        <taxon>Tylenchina</taxon>
        <taxon>Tylenchomorpha</taxon>
        <taxon>Sphaerularioidea</taxon>
        <taxon>Anguinidae</taxon>
        <taxon>Anguininae</taxon>
        <taxon>Ditylenchus</taxon>
    </lineage>
</organism>
<comment type="caution">
    <text evidence="7">The sequence shown here is derived from an EMBL/GenBank/DDBJ whole genome shotgun (WGS) entry which is preliminary data.</text>
</comment>
<dbReference type="GO" id="GO:0017156">
    <property type="term" value="P:calcium-ion regulated exocytosis"/>
    <property type="evidence" value="ECO:0007669"/>
    <property type="project" value="TreeGrafter"/>
</dbReference>
<reference evidence="7" key="1">
    <citation type="submission" date="2022-01" db="EMBL/GenBank/DDBJ databases">
        <title>Genome Sequence Resource for Two Populations of Ditylenchus destructor, the Migratory Endoparasitic Phytonematode.</title>
        <authorList>
            <person name="Zhang H."/>
            <person name="Lin R."/>
            <person name="Xie B."/>
        </authorList>
    </citation>
    <scope>NUCLEOTIDE SEQUENCE</scope>
    <source>
        <strain evidence="7">BazhouSP</strain>
    </source>
</reference>
<feature type="compositionally biased region" description="Polar residues" evidence="4">
    <location>
        <begin position="931"/>
        <end position="946"/>
    </location>
</feature>
<keyword evidence="8" id="KW-1185">Reference proteome</keyword>
<keyword evidence="1" id="KW-0479">Metal-binding</keyword>
<dbReference type="PROSITE" id="PS00018">
    <property type="entry name" value="EF_HAND_1"/>
    <property type="match status" value="4"/>
</dbReference>
<keyword evidence="3" id="KW-0106">Calcium</keyword>
<evidence type="ECO:0000256" key="3">
    <source>
        <dbReference type="ARBA" id="ARBA00022837"/>
    </source>
</evidence>
<feature type="compositionally biased region" description="Basic and acidic residues" evidence="4">
    <location>
        <begin position="646"/>
        <end position="661"/>
    </location>
</feature>
<feature type="domain" description="EF-hand" evidence="6">
    <location>
        <begin position="235"/>
        <end position="270"/>
    </location>
</feature>
<feature type="compositionally biased region" description="Polar residues" evidence="4">
    <location>
        <begin position="710"/>
        <end position="721"/>
    </location>
</feature>
<evidence type="ECO:0000256" key="1">
    <source>
        <dbReference type="ARBA" id="ARBA00022723"/>
    </source>
</evidence>
<feature type="compositionally biased region" description="Polar residues" evidence="4">
    <location>
        <begin position="847"/>
        <end position="910"/>
    </location>
</feature>
<evidence type="ECO:0000313" key="7">
    <source>
        <dbReference type="EMBL" id="KAI1729279.1"/>
    </source>
</evidence>
<feature type="compositionally biased region" description="Basic residues" evidence="4">
    <location>
        <begin position="810"/>
        <end position="819"/>
    </location>
</feature>
<keyword evidence="2" id="KW-0677">Repeat</keyword>
<feature type="compositionally biased region" description="Low complexity" evidence="4">
    <location>
        <begin position="827"/>
        <end position="846"/>
    </location>
</feature>
<evidence type="ECO:0000313" key="8">
    <source>
        <dbReference type="Proteomes" id="UP001201812"/>
    </source>
</evidence>
<sequence length="1316" mass="145358">MTYYAFLPILFVTCLIETNAYTVRRIRQVGPTQQRQLAPQFGHLPPQLAPSQQIRAVSQQGPPPQFGAPQLPNLNGPQQSGGQFNNFNGFAPSAFGQAQHQQFQAFPPGVQPPPQNQPIPSQVNPSQAQIPQNSQPNGFLNQQFQHPTQGAPPQQPHQQTPPQSSNQQAPTSPQGTEIPAQPINQPQQPNPNLQEESTSPSRVLPPPVDKNIDLDGDGALSLPEVQYAAFVHHGLSSSVVENLFSEVDRNKDGYLSSIEFNEIRPLVLAKAENAALRYLQNVDLDHNGLLSLSEAQAYILKEYGISNRDVERIWRLVVPSSNDEMDAVLFSKLRRRIRGMSIRLARQIMKIADKNEDGHIDLKEAQAIAFEQEGIGAGDVIEMAAGVDDNNDGELNAPEFADFQRIVRARAVETAKKALKVVDTDASDTLTMTEARQIAFEHYGFDEATLEPFFAQADENEDGQLDAVEFAGFRSVIRSRAVKNALSILPEIDEDGDGLVSLTEAEKKARREDDLDTKEIQGLFSVADQDRSNQLDKVELADFVRLVRLSAIKYVNDHFRDYDKNRDKLVTIEELEHLVKERYKVDAATTRRFFDKVDIDRSGDLNAGEIVDFRHEIRRYVSDRSVQAELEEQSRREMAEIDAKLRKESEEKRRANEHKQQEEEEDAQDDTEAERKPTATPLKPSTTTKNPNEPMKEAKEENTDGHQRDSTSNNAPNTENATKSDDKDQAALENNSNDSPHQEAKTTDLGAEHSAESAAELDRSIAPQETSATELANIPTESATTAENTTMEKDEPETTTEAPLSTQPTKKSRKPKRKKTTVDDINVPTTVATTTTEPTTLAEQTTAKTSIEPSPSTEPTVPITQTESKQETSAADVSTSGTASTSLPAREAASSTPFDDTTASGSNADSSHAPEIEIIAITEPSADKVDSTQSESLPPTTASTTIEPPSTAATILSLKLLKINISNELMRVLVPLWVLQRWRGCGPRAGLPLIFGVLIGILLGICLNFDHESDVDHSLHLTVQESALSAQQGTISAFQRCIWLRCAILVQPTTDNPQKYIQAAADTYTKKCNETIYFVHSQALLEKFAGTLTIFLIENLNPSRWSFFADAVKFISKLPLKDNTGNITFTAFVNEETYLVIDNLLAVVSLNAYTNRDPILIGRLSSIKSPLTFFFPLSQTRAFSMESGIILSQVAMDLILNDSQCLSTGWFIPQFTGKALLKCAESVGASVWDPVDEDGHHLFITSNLRQFFSKPHSSLAFLRGPLQSITASDKESAAQLVIAECCSHRAIAFGSLSYRDMRLLHFTINNMRVFGI</sequence>
<feature type="compositionally biased region" description="Low complexity" evidence="4">
    <location>
        <begin position="94"/>
        <end position="108"/>
    </location>
</feature>
<feature type="compositionally biased region" description="Acidic residues" evidence="4">
    <location>
        <begin position="662"/>
        <end position="672"/>
    </location>
</feature>
<keyword evidence="5" id="KW-0732">Signal</keyword>